<gene>
    <name evidence="2" type="ORF">TrCOL_g7580</name>
</gene>
<comment type="similarity">
    <text evidence="1">Belongs to the SPIRAL1 family.</text>
</comment>
<keyword evidence="3" id="KW-1185">Reference proteome</keyword>
<dbReference type="GO" id="GO:0010005">
    <property type="term" value="C:cortical microtubule, transverse to long axis"/>
    <property type="evidence" value="ECO:0007669"/>
    <property type="project" value="TreeGrafter"/>
</dbReference>
<sequence length="162" mass="17185">MSYSCNDNQNYFTEAGRTTSKVLRPPGGGSSINLAYDAPENNSQNNYVSANLARRNRKNQEVTGKIGAPAQQQQQQQHYNAPQGYSAAQAMGQAQVQTGATYASNGNVTHNRADHNHNHLGLNVGGNAFASGANQNCGNVITDRSSTRIHAPPGGHSSITFG</sequence>
<name>A0A9W7G6Z4_9STRA</name>
<dbReference type="PANTHER" id="PTHR33403">
    <property type="entry name" value="SPR1"/>
    <property type="match status" value="1"/>
</dbReference>
<proteinExistence type="inferred from homology"/>
<protein>
    <submittedName>
        <fullName evidence="2">Uncharacterized protein</fullName>
    </submittedName>
</protein>
<accession>A0A9W7G6Z4</accession>
<dbReference type="GO" id="GO:0043622">
    <property type="term" value="P:cortical microtubule organization"/>
    <property type="evidence" value="ECO:0007669"/>
    <property type="project" value="InterPro"/>
</dbReference>
<dbReference type="InterPro" id="IPR039613">
    <property type="entry name" value="SPR1/2/3/4/5"/>
</dbReference>
<organism evidence="2 3">
    <name type="scientific">Triparma columacea</name>
    <dbReference type="NCBI Taxonomy" id="722753"/>
    <lineage>
        <taxon>Eukaryota</taxon>
        <taxon>Sar</taxon>
        <taxon>Stramenopiles</taxon>
        <taxon>Ochrophyta</taxon>
        <taxon>Bolidophyceae</taxon>
        <taxon>Parmales</taxon>
        <taxon>Triparmaceae</taxon>
        <taxon>Triparma</taxon>
    </lineage>
</organism>
<evidence type="ECO:0000256" key="1">
    <source>
        <dbReference type="ARBA" id="ARBA00009656"/>
    </source>
</evidence>
<dbReference type="OrthoDB" id="62622at2759"/>
<comment type="caution">
    <text evidence="2">The sequence shown here is derived from an EMBL/GenBank/DDBJ whole genome shotgun (WGS) entry which is preliminary data.</text>
</comment>
<evidence type="ECO:0000313" key="2">
    <source>
        <dbReference type="EMBL" id="GMI35574.1"/>
    </source>
</evidence>
<dbReference type="EMBL" id="BRYA01000056">
    <property type="protein sequence ID" value="GMI35574.1"/>
    <property type="molecule type" value="Genomic_DNA"/>
</dbReference>
<dbReference type="Proteomes" id="UP001165065">
    <property type="component" value="Unassembled WGS sequence"/>
</dbReference>
<dbReference type="PANTHER" id="PTHR33403:SF31">
    <property type="entry name" value="PROTEIN SPIRAL1-LIKE 1"/>
    <property type="match status" value="1"/>
</dbReference>
<evidence type="ECO:0000313" key="3">
    <source>
        <dbReference type="Proteomes" id="UP001165065"/>
    </source>
</evidence>
<dbReference type="AlphaFoldDB" id="A0A9W7G6Z4"/>
<reference evidence="3" key="1">
    <citation type="journal article" date="2023" name="Commun. Biol.">
        <title>Genome analysis of Parmales, the sister group of diatoms, reveals the evolutionary specialization of diatoms from phago-mixotrophs to photoautotrophs.</title>
        <authorList>
            <person name="Ban H."/>
            <person name="Sato S."/>
            <person name="Yoshikawa S."/>
            <person name="Yamada K."/>
            <person name="Nakamura Y."/>
            <person name="Ichinomiya M."/>
            <person name="Sato N."/>
            <person name="Blanc-Mathieu R."/>
            <person name="Endo H."/>
            <person name="Kuwata A."/>
            <person name="Ogata H."/>
        </authorList>
    </citation>
    <scope>NUCLEOTIDE SEQUENCE [LARGE SCALE GENOMIC DNA]</scope>
</reference>